<keyword evidence="3" id="KW-1185">Reference proteome</keyword>
<feature type="compositionally biased region" description="Polar residues" evidence="1">
    <location>
        <begin position="1"/>
        <end position="17"/>
    </location>
</feature>
<sequence length="145" mass="15241">MTTQCKLRGQAPSSTSHDGAFLSSRDGVLGELQAAAGYKLSTSGTVQGVAQCLGDVPAADCTAADTSMTYRKCSSCTSHGDAFLSSRDGVLGELQAVTGYKLSTSGTVHGWREFDLRDDDPLTYSIDRADARARGDHCLLCRALA</sequence>
<organism evidence="2">
    <name type="scientific">Oryza brachyantha</name>
    <name type="common">malo sina</name>
    <dbReference type="NCBI Taxonomy" id="4533"/>
    <lineage>
        <taxon>Eukaryota</taxon>
        <taxon>Viridiplantae</taxon>
        <taxon>Streptophyta</taxon>
        <taxon>Embryophyta</taxon>
        <taxon>Tracheophyta</taxon>
        <taxon>Spermatophyta</taxon>
        <taxon>Magnoliopsida</taxon>
        <taxon>Liliopsida</taxon>
        <taxon>Poales</taxon>
        <taxon>Poaceae</taxon>
        <taxon>BOP clade</taxon>
        <taxon>Oryzoideae</taxon>
        <taxon>Oryzeae</taxon>
        <taxon>Oryzinae</taxon>
        <taxon>Oryza</taxon>
    </lineage>
</organism>
<evidence type="ECO:0000256" key="1">
    <source>
        <dbReference type="SAM" id="MobiDB-lite"/>
    </source>
</evidence>
<dbReference type="AlphaFoldDB" id="J3NCV1"/>
<dbReference type="HOGENOM" id="CLU_1789896_0_0_1"/>
<dbReference type="PANTHER" id="PTHR32080:SF7">
    <property type="entry name" value="OS02G0643900 PROTEIN"/>
    <property type="match status" value="1"/>
</dbReference>
<dbReference type="PANTHER" id="PTHR32080">
    <property type="entry name" value="ANTIFUNGAL PROTEIN GINKBILOBIN-2-LIKE"/>
    <property type="match status" value="1"/>
</dbReference>
<accession>J3NCV1</accession>
<dbReference type="Proteomes" id="UP000006038">
    <property type="component" value="Chromosome 12"/>
</dbReference>
<feature type="region of interest" description="Disordered" evidence="1">
    <location>
        <begin position="1"/>
        <end position="20"/>
    </location>
</feature>
<evidence type="ECO:0000313" key="3">
    <source>
        <dbReference type="Proteomes" id="UP000006038"/>
    </source>
</evidence>
<proteinExistence type="predicted"/>
<dbReference type="GO" id="GO:0009506">
    <property type="term" value="C:plasmodesma"/>
    <property type="evidence" value="ECO:0007669"/>
    <property type="project" value="TreeGrafter"/>
</dbReference>
<dbReference type="Gramene" id="OB12G18090.1">
    <property type="protein sequence ID" value="OB12G18090.1"/>
    <property type="gene ID" value="OB12G18090"/>
</dbReference>
<dbReference type="InterPro" id="IPR051378">
    <property type="entry name" value="Cell2Cell_Antifungal"/>
</dbReference>
<protein>
    <submittedName>
        <fullName evidence="2">Uncharacterized protein</fullName>
    </submittedName>
</protein>
<name>J3NCV1_ORYBR</name>
<evidence type="ECO:0000313" key="2">
    <source>
        <dbReference type="EnsemblPlants" id="OB12G18090.1"/>
    </source>
</evidence>
<dbReference type="EnsemblPlants" id="OB12G18090.1">
    <property type="protein sequence ID" value="OB12G18090.1"/>
    <property type="gene ID" value="OB12G18090"/>
</dbReference>
<reference evidence="2" key="2">
    <citation type="submission" date="2013-04" db="UniProtKB">
        <authorList>
            <consortium name="EnsemblPlants"/>
        </authorList>
    </citation>
    <scope>IDENTIFICATION</scope>
</reference>
<reference evidence="2" key="1">
    <citation type="journal article" date="2013" name="Nat. Commun.">
        <title>Whole-genome sequencing of Oryza brachyantha reveals mechanisms underlying Oryza genome evolution.</title>
        <authorList>
            <person name="Chen J."/>
            <person name="Huang Q."/>
            <person name="Gao D."/>
            <person name="Wang J."/>
            <person name="Lang Y."/>
            <person name="Liu T."/>
            <person name="Li B."/>
            <person name="Bai Z."/>
            <person name="Luis Goicoechea J."/>
            <person name="Liang C."/>
            <person name="Chen C."/>
            <person name="Zhang W."/>
            <person name="Sun S."/>
            <person name="Liao Y."/>
            <person name="Zhang X."/>
            <person name="Yang L."/>
            <person name="Song C."/>
            <person name="Wang M."/>
            <person name="Shi J."/>
            <person name="Liu G."/>
            <person name="Liu J."/>
            <person name="Zhou H."/>
            <person name="Zhou W."/>
            <person name="Yu Q."/>
            <person name="An N."/>
            <person name="Chen Y."/>
            <person name="Cai Q."/>
            <person name="Wang B."/>
            <person name="Liu B."/>
            <person name="Min J."/>
            <person name="Huang Y."/>
            <person name="Wu H."/>
            <person name="Li Z."/>
            <person name="Zhang Y."/>
            <person name="Yin Y."/>
            <person name="Song W."/>
            <person name="Jiang J."/>
            <person name="Jackson S.A."/>
            <person name="Wing R.A."/>
            <person name="Wang J."/>
            <person name="Chen M."/>
        </authorList>
    </citation>
    <scope>NUCLEOTIDE SEQUENCE [LARGE SCALE GENOMIC DNA]</scope>
    <source>
        <strain evidence="2">cv. IRGC 101232</strain>
    </source>
</reference>
<dbReference type="STRING" id="4533.J3NCV1"/>